<feature type="chain" id="PRO_5020762053" description="Tyrosinase copper-binding domain-containing protein" evidence="3">
    <location>
        <begin position="23"/>
        <end position="352"/>
    </location>
</feature>
<dbReference type="Pfam" id="PF00264">
    <property type="entry name" value="Tyrosinase"/>
    <property type="match status" value="1"/>
</dbReference>
<keyword evidence="3" id="KW-0732">Signal</keyword>
<dbReference type="SUPFAM" id="SSF48056">
    <property type="entry name" value="Di-copper centre-containing domain"/>
    <property type="match status" value="1"/>
</dbReference>
<feature type="domain" description="Tyrosinase copper-binding" evidence="4">
    <location>
        <begin position="216"/>
        <end position="227"/>
    </location>
</feature>
<dbReference type="InterPro" id="IPR008922">
    <property type="entry name" value="Di-copper_centre_dom_sf"/>
</dbReference>
<keyword evidence="6" id="KW-1185">Reference proteome</keyword>
<reference evidence="6" key="1">
    <citation type="journal article" date="2018" name="Nat. Microbiol.">
        <title>Leveraging single-cell genomics to expand the fungal tree of life.</title>
        <authorList>
            <person name="Ahrendt S.R."/>
            <person name="Quandt C.A."/>
            <person name="Ciobanu D."/>
            <person name="Clum A."/>
            <person name="Salamov A."/>
            <person name="Andreopoulos B."/>
            <person name="Cheng J.F."/>
            <person name="Woyke T."/>
            <person name="Pelin A."/>
            <person name="Henrissat B."/>
            <person name="Reynolds N.K."/>
            <person name="Benny G.L."/>
            <person name="Smith M.E."/>
            <person name="James T.Y."/>
            <person name="Grigoriev I.V."/>
        </authorList>
    </citation>
    <scope>NUCLEOTIDE SEQUENCE [LARGE SCALE GENOMIC DNA]</scope>
    <source>
        <strain evidence="6">RSA 468</strain>
    </source>
</reference>
<name>A0A4V1J5M0_9FUNG</name>
<evidence type="ECO:0000313" key="6">
    <source>
        <dbReference type="Proteomes" id="UP000268162"/>
    </source>
</evidence>
<sequence length="352" mass="39475">MKLYLAALAVLVLGQLADVSDAACSRIAIRREIRSISQQERNRYFRAIKTLNSGPRPNGYDYFTRMHLDWASRSHGDARFLPWHRVFIREFEKALQRIDPGVILPYWDWARDANDPAGSPVLSASLYGSNGGAGGCVNDGAFSGWRVFYPDARIRCLTRKYDGGNRIQPWWGTGAMNNLKNTSPNYDNFRRRIEGPHGNVHIGIGGDFSPMWSPNDPLFWLHHAFVDKLWSEWQARSVNNLRSYGGAHSDGSQSVASEPLGPFGRTVGSSLSTMADDLCYRYDSNSFAEEMGVSEAAVNGTVVDENIPPPLPEWWILHNKLNVTEIRVFEKQLADGVLTDRIKEAASQSNPQ</sequence>
<dbReference type="GO" id="GO:0046872">
    <property type="term" value="F:metal ion binding"/>
    <property type="evidence" value="ECO:0007669"/>
    <property type="project" value="UniProtKB-KW"/>
</dbReference>
<evidence type="ECO:0000256" key="3">
    <source>
        <dbReference type="SAM" id="SignalP"/>
    </source>
</evidence>
<evidence type="ECO:0000256" key="2">
    <source>
        <dbReference type="ARBA" id="ARBA00023008"/>
    </source>
</evidence>
<organism evidence="5 6">
    <name type="scientific">Dimargaris cristalligena</name>
    <dbReference type="NCBI Taxonomy" id="215637"/>
    <lineage>
        <taxon>Eukaryota</taxon>
        <taxon>Fungi</taxon>
        <taxon>Fungi incertae sedis</taxon>
        <taxon>Zoopagomycota</taxon>
        <taxon>Kickxellomycotina</taxon>
        <taxon>Dimargaritomycetes</taxon>
        <taxon>Dimargaritales</taxon>
        <taxon>Dimargaritaceae</taxon>
        <taxon>Dimargaris</taxon>
    </lineage>
</organism>
<dbReference type="Proteomes" id="UP000268162">
    <property type="component" value="Unassembled WGS sequence"/>
</dbReference>
<dbReference type="PROSITE" id="PS00498">
    <property type="entry name" value="TYROSINASE_2"/>
    <property type="match status" value="1"/>
</dbReference>
<dbReference type="Gene3D" id="1.10.1280.10">
    <property type="entry name" value="Di-copper center containing domain from catechol oxidase"/>
    <property type="match status" value="1"/>
</dbReference>
<dbReference type="AlphaFoldDB" id="A0A4V1J5M0"/>
<dbReference type="STRING" id="215637.A0A4V1J5M0"/>
<dbReference type="InterPro" id="IPR050316">
    <property type="entry name" value="Tyrosinase/Hemocyanin"/>
</dbReference>
<keyword evidence="2" id="KW-0186">Copper</keyword>
<dbReference type="PRINTS" id="PR00092">
    <property type="entry name" value="TYROSINASE"/>
</dbReference>
<dbReference type="PANTHER" id="PTHR11474">
    <property type="entry name" value="TYROSINASE FAMILY MEMBER"/>
    <property type="match status" value="1"/>
</dbReference>
<protein>
    <recommendedName>
        <fullName evidence="4">Tyrosinase copper-binding domain-containing protein</fullName>
    </recommendedName>
</protein>
<dbReference type="PANTHER" id="PTHR11474:SF126">
    <property type="entry name" value="TYROSINASE-LIKE PROTEIN TYR-1-RELATED"/>
    <property type="match status" value="1"/>
</dbReference>
<evidence type="ECO:0000256" key="1">
    <source>
        <dbReference type="ARBA" id="ARBA00022723"/>
    </source>
</evidence>
<evidence type="ECO:0000259" key="4">
    <source>
        <dbReference type="PROSITE" id="PS00498"/>
    </source>
</evidence>
<accession>A0A4V1J5M0</accession>
<feature type="signal peptide" evidence="3">
    <location>
        <begin position="1"/>
        <end position="22"/>
    </location>
</feature>
<dbReference type="EMBL" id="ML002264">
    <property type="protein sequence ID" value="RKP39529.1"/>
    <property type="molecule type" value="Genomic_DNA"/>
</dbReference>
<proteinExistence type="predicted"/>
<dbReference type="InterPro" id="IPR002227">
    <property type="entry name" value="Tyrosinase_Cu-bd"/>
</dbReference>
<gene>
    <name evidence="5" type="ORF">BJ085DRAFT_38261</name>
</gene>
<keyword evidence="1" id="KW-0479">Metal-binding</keyword>
<dbReference type="GO" id="GO:0016491">
    <property type="term" value="F:oxidoreductase activity"/>
    <property type="evidence" value="ECO:0007669"/>
    <property type="project" value="InterPro"/>
</dbReference>
<dbReference type="OrthoDB" id="6132182at2759"/>
<evidence type="ECO:0000313" key="5">
    <source>
        <dbReference type="EMBL" id="RKP39529.1"/>
    </source>
</evidence>